<dbReference type="Pfam" id="PF03101">
    <property type="entry name" value="FAR1"/>
    <property type="match status" value="1"/>
</dbReference>
<dbReference type="EMBL" id="AXCR01000010">
    <property type="protein sequence ID" value="KJR82722.1"/>
    <property type="molecule type" value="Genomic_DNA"/>
</dbReference>
<proteinExistence type="predicted"/>
<feature type="region of interest" description="Disordered" evidence="1">
    <location>
        <begin position="255"/>
        <end position="283"/>
    </location>
</feature>
<sequence>MSSGAAKSAAAAAVPMAAMPATPNHHATVNASAGTATEPMAGANTHAEGGANADDSFVGHTPSATAPPMAATQVYPDGFPGFGPEVLPPEAVYHSREDAYKAINALAAAHGYAFITSRSFQTSGGLTTAMYSCDRSGRGRDPNRVMKRQRAASRRTDCHFSVYVKERRDGLWQVRHRTGAQFSVHNHAPSEDVFAHRVHRSLDADQKDSIDVLLQMDMKMKQIVTFLRLKYRKNVGARDVSNYIASARRAKLLAQPQHPEQTARAAKEQASLEQQTLEQEKEDLLLEEELREQLGKELQQTAGGSGAQDFFG</sequence>
<reference evidence="3 4" key="2">
    <citation type="journal article" date="2015" name="Eukaryot. Cell">
        <title>Asexual propagation of a virulent clone complex in a human and feline outbreak of sporotrichosis.</title>
        <authorList>
            <person name="Teixeira Mde M."/>
            <person name="Rodrigues A.M."/>
            <person name="Tsui C.K."/>
            <person name="de Almeida L.G."/>
            <person name="Van Diepeningen A.D."/>
            <person name="van den Ende B.G."/>
            <person name="Fernandes G.F."/>
            <person name="Kano R."/>
            <person name="Hamelin R.C."/>
            <person name="Lopes-Bezerra L.M."/>
            <person name="Vasconcelos A.T."/>
            <person name="de Hoog S."/>
            <person name="de Camargo Z.P."/>
            <person name="Felipe M.S."/>
        </authorList>
    </citation>
    <scope>NUCLEOTIDE SEQUENCE [LARGE SCALE GENOMIC DNA]</scope>
    <source>
        <strain evidence="3 4">1099-18</strain>
    </source>
</reference>
<dbReference type="GeneID" id="27665648"/>
<feature type="region of interest" description="Disordered" evidence="1">
    <location>
        <begin position="37"/>
        <end position="72"/>
    </location>
</feature>
<organism evidence="3 4">
    <name type="scientific">Sporothrix schenckii 1099-18</name>
    <dbReference type="NCBI Taxonomy" id="1397361"/>
    <lineage>
        <taxon>Eukaryota</taxon>
        <taxon>Fungi</taxon>
        <taxon>Dikarya</taxon>
        <taxon>Ascomycota</taxon>
        <taxon>Pezizomycotina</taxon>
        <taxon>Sordariomycetes</taxon>
        <taxon>Sordariomycetidae</taxon>
        <taxon>Ophiostomatales</taxon>
        <taxon>Ophiostomataceae</taxon>
        <taxon>Sporothrix</taxon>
    </lineage>
</organism>
<dbReference type="OrthoDB" id="1421156at2759"/>
<feature type="compositionally biased region" description="Low complexity" evidence="1">
    <location>
        <begin position="61"/>
        <end position="72"/>
    </location>
</feature>
<dbReference type="KEGG" id="ssck:SPSK_03533"/>
<feature type="domain" description="FAR1" evidence="2">
    <location>
        <begin position="112"/>
        <end position="188"/>
    </location>
</feature>
<evidence type="ECO:0000259" key="2">
    <source>
        <dbReference type="Pfam" id="PF03101"/>
    </source>
</evidence>
<evidence type="ECO:0000313" key="4">
    <source>
        <dbReference type="Proteomes" id="UP000033710"/>
    </source>
</evidence>
<dbReference type="PANTHER" id="PTHR47718">
    <property type="entry name" value="OS01G0519700 PROTEIN"/>
    <property type="match status" value="1"/>
</dbReference>
<dbReference type="InterPro" id="IPR004330">
    <property type="entry name" value="FAR1_DNA_bnd_dom"/>
</dbReference>
<dbReference type="RefSeq" id="XP_016585398.1">
    <property type="nucleotide sequence ID" value="XM_016730371.1"/>
</dbReference>
<accession>A0A0F2LZ29</accession>
<evidence type="ECO:0000256" key="1">
    <source>
        <dbReference type="SAM" id="MobiDB-lite"/>
    </source>
</evidence>
<comment type="caution">
    <text evidence="3">The sequence shown here is derived from an EMBL/GenBank/DDBJ whole genome shotgun (WGS) entry which is preliminary data.</text>
</comment>
<evidence type="ECO:0000313" key="3">
    <source>
        <dbReference type="EMBL" id="KJR82722.1"/>
    </source>
</evidence>
<name>A0A0F2LZ29_SPOSC</name>
<dbReference type="PANTHER" id="PTHR47718:SF3">
    <property type="entry name" value="PROTEIN FAR1-RELATED SEQUENCE 5-LIKE"/>
    <property type="match status" value="1"/>
</dbReference>
<dbReference type="Proteomes" id="UP000033710">
    <property type="component" value="Unassembled WGS sequence"/>
</dbReference>
<gene>
    <name evidence="3" type="ORF">SPSK_03533</name>
</gene>
<dbReference type="VEuPathDB" id="FungiDB:SPSK_03533"/>
<dbReference type="AlphaFoldDB" id="A0A0F2LZ29"/>
<protein>
    <recommendedName>
        <fullName evidence="2">FAR1 domain-containing protein</fullName>
    </recommendedName>
</protein>
<reference evidence="3 4" key="1">
    <citation type="journal article" date="2014" name="BMC Genomics">
        <title>Comparative genomics of the major fungal agents of human and animal Sporotrichosis: Sporothrix schenckii and Sporothrix brasiliensis.</title>
        <authorList>
            <person name="Teixeira M.M."/>
            <person name="de Almeida L.G."/>
            <person name="Kubitschek-Barreira P."/>
            <person name="Alves F.L."/>
            <person name="Kioshima E.S."/>
            <person name="Abadio A.K."/>
            <person name="Fernandes L."/>
            <person name="Derengowski L.S."/>
            <person name="Ferreira K.S."/>
            <person name="Souza R.C."/>
            <person name="Ruiz J.C."/>
            <person name="de Andrade N.C."/>
            <person name="Paes H.C."/>
            <person name="Nicola A.M."/>
            <person name="Albuquerque P."/>
            <person name="Gerber A.L."/>
            <person name="Martins V.P."/>
            <person name="Peconick L.D."/>
            <person name="Neto A.V."/>
            <person name="Chaucanez C.B."/>
            <person name="Silva P.A."/>
            <person name="Cunha O.L."/>
            <person name="de Oliveira F.F."/>
            <person name="dos Santos T.C."/>
            <person name="Barros A.L."/>
            <person name="Soares M.A."/>
            <person name="de Oliveira L.M."/>
            <person name="Marini M.M."/>
            <person name="Villalobos-Duno H."/>
            <person name="Cunha M.M."/>
            <person name="de Hoog S."/>
            <person name="da Silveira J.F."/>
            <person name="Henrissat B."/>
            <person name="Nino-Vega G.A."/>
            <person name="Cisalpino P.S."/>
            <person name="Mora-Montes H.M."/>
            <person name="Almeida S.R."/>
            <person name="Stajich J.E."/>
            <person name="Lopes-Bezerra L.M."/>
            <person name="Vasconcelos A.T."/>
            <person name="Felipe M.S."/>
        </authorList>
    </citation>
    <scope>NUCLEOTIDE SEQUENCE [LARGE SCALE GENOMIC DNA]</scope>
    <source>
        <strain evidence="3 4">1099-18</strain>
    </source>
</reference>